<dbReference type="InterPro" id="IPR016036">
    <property type="entry name" value="Malonyl_transacylase_ACP-bd"/>
</dbReference>
<dbReference type="InterPro" id="IPR009081">
    <property type="entry name" value="PP-bd_ACP"/>
</dbReference>
<evidence type="ECO:0000313" key="15">
    <source>
        <dbReference type="Proteomes" id="UP000554235"/>
    </source>
</evidence>
<dbReference type="Gene3D" id="3.40.366.10">
    <property type="entry name" value="Malonyl-Coenzyme A Acyl Carrier Protein, domain 2"/>
    <property type="match status" value="1"/>
</dbReference>
<dbReference type="InterPro" id="IPR016039">
    <property type="entry name" value="Thiolase-like"/>
</dbReference>
<dbReference type="SMART" id="SM00826">
    <property type="entry name" value="PKS_DH"/>
    <property type="match status" value="1"/>
</dbReference>
<dbReference type="InterPro" id="IPR014043">
    <property type="entry name" value="Acyl_transferase_dom"/>
</dbReference>
<keyword evidence="15" id="KW-1185">Reference proteome</keyword>
<dbReference type="Gene3D" id="3.30.70.3290">
    <property type="match status" value="1"/>
</dbReference>
<dbReference type="PROSITE" id="PS00606">
    <property type="entry name" value="KS3_1"/>
    <property type="match status" value="1"/>
</dbReference>
<dbReference type="InterPro" id="IPR042104">
    <property type="entry name" value="PKS_dehydratase_sf"/>
</dbReference>
<dbReference type="Gene3D" id="3.10.129.110">
    <property type="entry name" value="Polyketide synthase dehydratase"/>
    <property type="match status" value="1"/>
</dbReference>
<dbReference type="SUPFAM" id="SSF55048">
    <property type="entry name" value="Probable ACP-binding domain of malonyl-CoA ACP transacylase"/>
    <property type="match status" value="1"/>
</dbReference>
<dbReference type="SUPFAM" id="SSF53901">
    <property type="entry name" value="Thiolase-like"/>
    <property type="match status" value="1"/>
</dbReference>
<protein>
    <submittedName>
        <fullName evidence="14">Polyketide synthase</fullName>
    </submittedName>
</protein>
<dbReference type="GO" id="GO:0016491">
    <property type="term" value="F:oxidoreductase activity"/>
    <property type="evidence" value="ECO:0007669"/>
    <property type="project" value="UniProtKB-KW"/>
</dbReference>
<keyword evidence="7" id="KW-0511">Multifunctional enzyme</keyword>
<dbReference type="InterPro" id="IPR014031">
    <property type="entry name" value="Ketoacyl_synth_C"/>
</dbReference>
<reference evidence="14 15" key="1">
    <citation type="submission" date="2020-01" db="EMBL/GenBank/DDBJ databases">
        <title>Identification and distribution of gene clusters putatively required for synthesis of sphingolipid metabolism inhibitors in phylogenetically diverse species of the filamentous fungus Fusarium.</title>
        <authorList>
            <person name="Kim H.-S."/>
            <person name="Busman M."/>
            <person name="Brown D.W."/>
            <person name="Divon H."/>
            <person name="Uhlig S."/>
            <person name="Proctor R.H."/>
        </authorList>
    </citation>
    <scope>NUCLEOTIDE SEQUENCE [LARGE SCALE GENOMIC DNA]</scope>
    <source>
        <strain evidence="14 15">NRRL 20459</strain>
    </source>
</reference>
<dbReference type="Gene3D" id="1.10.1200.10">
    <property type="entry name" value="ACP-like"/>
    <property type="match status" value="1"/>
</dbReference>
<dbReference type="PROSITE" id="PS52019">
    <property type="entry name" value="PKS_MFAS_DH"/>
    <property type="match status" value="1"/>
</dbReference>
<feature type="domain" description="Ketosynthase family 3 (KS3)" evidence="12">
    <location>
        <begin position="47"/>
        <end position="472"/>
    </location>
</feature>
<dbReference type="EMBL" id="JAADYS010000870">
    <property type="protein sequence ID" value="KAF4466469.1"/>
    <property type="molecule type" value="Genomic_DNA"/>
</dbReference>
<dbReference type="InterPro" id="IPR020806">
    <property type="entry name" value="PKS_PP-bd"/>
</dbReference>
<dbReference type="InterPro" id="IPR020843">
    <property type="entry name" value="ER"/>
</dbReference>
<dbReference type="SUPFAM" id="SSF51735">
    <property type="entry name" value="NAD(P)-binding Rossmann-fold domains"/>
    <property type="match status" value="2"/>
</dbReference>
<dbReference type="PANTHER" id="PTHR43775:SF29">
    <property type="entry name" value="ASPERFURANONE POLYKETIDE SYNTHASE AFOG-RELATED"/>
    <property type="match status" value="1"/>
</dbReference>
<dbReference type="SMART" id="SM00829">
    <property type="entry name" value="PKS_ER"/>
    <property type="match status" value="1"/>
</dbReference>
<evidence type="ECO:0000259" key="13">
    <source>
        <dbReference type="PROSITE" id="PS52019"/>
    </source>
</evidence>
<dbReference type="InterPro" id="IPR013968">
    <property type="entry name" value="PKS_KR"/>
</dbReference>
<evidence type="ECO:0000256" key="4">
    <source>
        <dbReference type="ARBA" id="ARBA00022679"/>
    </source>
</evidence>
<dbReference type="GO" id="GO:0044550">
    <property type="term" value="P:secondary metabolite biosynthetic process"/>
    <property type="evidence" value="ECO:0007669"/>
    <property type="project" value="UniProtKB-ARBA"/>
</dbReference>
<dbReference type="InterPro" id="IPR036736">
    <property type="entry name" value="ACP-like_sf"/>
</dbReference>
<dbReference type="Pfam" id="PF08659">
    <property type="entry name" value="KR"/>
    <property type="match status" value="1"/>
</dbReference>
<dbReference type="Gene3D" id="3.90.180.10">
    <property type="entry name" value="Medium-chain alcohol dehydrogenases, catalytic domain"/>
    <property type="match status" value="1"/>
</dbReference>
<feature type="region of interest" description="N-terminal hotdog fold" evidence="9">
    <location>
        <begin position="980"/>
        <end position="1118"/>
    </location>
</feature>
<sequence length="2556" mass="277224">MGSLGATPATNGTNGTSGTNGTNGTPVVNGSAHVNGNSLAATNGVHLEPIAVVGMSCRLPGDASDTQKLWELLKQGRSAWSKTPKDRWNQEGFHDPSAAGKPGRTSTDGGHFLKDDIKAFDASFFGVNPVEATAMDPQQKLVLEIAYEAFENAGLTLEQISGSNTGVYVGLWSSDYQEMLLRDIDYPPIYQASGVGAAIASNRVSYCFNLTGPSMTLDTGCSASMVALHQAVHSLRAGETERCFVAGVNLQLDPQRYGYQNKLSMFSKFGKSYSFDHRAKDAHGYGRGEGCSGVVLMPLSKAQKQGYPIRAVIRNSVANQDGKTNGITVPSAAAQSAAIERAYAQVGLEPYADYVEAHGTGTSVGDPIEARAIAKVLGATREAGSPLPIGSLKANIGHTESAAGLTGLIKAILMLENNMIPPQVNFEKANPEIDLDNLKLRIATTLESRPLKRISVNSFGYGGTNSHVVVDAADVTPVKPTSQIDGIPTTNDHHVPKAAPRAKERLFVLSAASEKSCQQMASNVAKYLESHADSPDADALLGRLAYTLSRRSVMENRVGVIASDLNDLAEQLTKLSNEAIPRAHQLAAPRIGFVFSGQGAQYPRMGQSLLGTWPAFTASMKRAAACVKACGSSWDLFEELLKEPAESRMEDPCIAQPMSTAVQLSLVDALKDLGVVPSAVVGHSSGEIAAAYSAEAISFEDAMTVSYHRGRLTSEMRKENKGKAGAMIAVGASATTVKQSIDQLGAAASSRIAIACFNSPASVTVSGDEDVINSLKQILDEKDVWNRLLRTGGAAYHSPQMLQIASKYHAALKDVSGGVPASNIIMASSVTGEEVGDQPISRDYWVHNLVSPVRFPDALKKACVGENGTRKVDLFLELGSHFQLQSPINQTVRTFTGEAAKIHYAGSLKRGEDAQLRLLEMLRSLYLERSPVAFWKANAGFEAAPALLTDLPPYPFDHSKQYWHESRVSRAYKHRQFVPHELLGSLIHDNNPQEPRWRCFLNLKDVPWLSGHIIQGQTIFPATAYLSMVFQAARQDTAMRNPQATIDRFILRNVVFSQALVMEENKPDLEISLSLRPQAVSARKSSQLWQEFRIFSTSGDDVWTEHVRGLVQVTLKSESATQDDGWVPTRVTLPSHVQHIPAKQFYHRARDIGVNWNTPFDNLTGIKIAPGACIADSWLVPGAGDPDADYNTNYTIHPGVMDAILYHGMMGVLIFDEGDKNPVVPTFIEKMIVAEQDPAKPIQEVTCHANLTEKVLTFDIGVYEKQNEDNMVIQAWGVVATKLPNVDIGEGGRRGLCHVPDWVTYMPKTTQKYLDELCNKSLDDRSIIPEIKALEALTVHYVKQALASTPEDEVAEGYQRNWHNWMKTISNQQPDPASLEAGEAAGSISAEVARRLGPRLGEILRGTTHSLSILNDDGLLSGLYLEGGNTRCIAQIAAYMGELGRLNPNMKIVEVGAGTGSATLPVLQALQAPNRVLASQYAFTDISPGFFPAARELLSDFEGIVQYKTLNVEKTAEENGFEPNTYDVLIASNVLHATPCLDVVLENVKSLLRPGGKLILMEPTRELLHYGLVFGSLAGWWAGVDEGRTLSPMLSVPQWVEKLTKNGFVQNGPIFEDYPVAEGGSINVIVSEVPVEASSAAPLDVDIVSFSEGLYSSFTEKLQKKLWDRSVEACVASPSVSGDKISIIMPEFCERVAWDMDGPLFNSLKARVAGSKAVIFVMRTAKEKEERPSGDWIYGFVRSIRYEYASVRLCTLELEDELEAGIEALSTILTSPTADMGVSIDEVELEYMQRGGQLFVARVRSEPNFDNYVNRDLGHSPSEEGPILNDRGMSAELGIPGVLDTLRWADNPEISGPLDPDHVRLQLCAASINFKDVLVASGQLEGITQMRNDCSGIVLEVGANMTDKFKPGDRVCSLYSQSFANYPVVHGSCLHVIPENMDFAEAASVPLVWCTVYYSLVTLGRLQKGESILIHSAAGAVGQASIMLARYLGAEVFVTCGSEAKVELLNTEFGVPRDHIFSSRTTAFRDKIHAMTNGYGVDVVLNSLGGEMFRESCNTVAPHGRFVEIGRKDLMEDALMPMEFLLNNITFAYVDFAHILATKTRLASQLLGDVMKLFADGAVQHVRLTKYPISEMAAAFRLIQAGKHTGKVILTVDPEDKVQVVPSKPPSAQLKSDATYIVVGGLGGLGKRVVDWTAEKGARHIVILSRTARPDSDTQSLLDKLASEGVTVRVEKCDVSSEDQVKQMVATIQKTMPPIRGMFQAAMVLNDILLEHMTVEMWCKVTAPKVQGTWNLHKHLPDDMDFFIMLSSVVSMVGTVGAGNYASACAFQDGIARYRRRLGLPAHALNIGAIVEAGYVSENPDVAVNLRKNGLGSVAIVEFLSHLGDVIQNETAYAQSSLGILPNGNERGLGEPRWANDRRLAQIFGSEIQAGGKTAGGGADNVGFALQAATTFQEAVDIVCEAIVKQLATILAIDSDDIIPARSLDSYGLDSLVGVELRNWIGAYLQVNLPLLVMWNTSSINELAEIVTKGSRLVKVKSEEEGEEEKEAAEGE</sequence>
<dbReference type="Gene3D" id="3.40.50.150">
    <property type="entry name" value="Vaccinia Virus protein VP39"/>
    <property type="match status" value="1"/>
</dbReference>
<dbReference type="Pfam" id="PF02801">
    <property type="entry name" value="Ketoacyl-synt_C"/>
    <property type="match status" value="1"/>
</dbReference>
<dbReference type="Pfam" id="PF00109">
    <property type="entry name" value="ketoacyl-synt"/>
    <property type="match status" value="1"/>
</dbReference>
<feature type="domain" description="Carrier" evidence="11">
    <location>
        <begin position="2458"/>
        <end position="2535"/>
    </location>
</feature>
<keyword evidence="2" id="KW-0596">Phosphopantetheine</keyword>
<evidence type="ECO:0000256" key="6">
    <source>
        <dbReference type="ARBA" id="ARBA00023002"/>
    </source>
</evidence>
<comment type="caution">
    <text evidence="14">The sequence shown here is derived from an EMBL/GenBank/DDBJ whole genome shotgun (WGS) entry which is preliminary data.</text>
</comment>
<keyword evidence="8" id="KW-0012">Acyltransferase</keyword>
<feature type="domain" description="PKS/mFAS DH" evidence="13">
    <location>
        <begin position="980"/>
        <end position="1289"/>
    </location>
</feature>
<evidence type="ECO:0000259" key="11">
    <source>
        <dbReference type="PROSITE" id="PS50075"/>
    </source>
</evidence>
<comment type="pathway">
    <text evidence="1">Secondary metabolite biosynthesis.</text>
</comment>
<feature type="region of interest" description="C-terminal hotdog fold" evidence="9">
    <location>
        <begin position="1137"/>
        <end position="1289"/>
    </location>
</feature>
<dbReference type="OrthoDB" id="329835at2759"/>
<evidence type="ECO:0000313" key="14">
    <source>
        <dbReference type="EMBL" id="KAF4466469.1"/>
    </source>
</evidence>
<keyword evidence="3" id="KW-0597">Phosphoprotein</keyword>
<dbReference type="Pfam" id="PF23297">
    <property type="entry name" value="ACP_SdgA_C"/>
    <property type="match status" value="1"/>
</dbReference>
<dbReference type="InterPro" id="IPR049552">
    <property type="entry name" value="PKS_DH_N"/>
</dbReference>
<dbReference type="Gene3D" id="3.40.47.10">
    <property type="match status" value="1"/>
</dbReference>
<dbReference type="PROSITE" id="PS52004">
    <property type="entry name" value="KS3_2"/>
    <property type="match status" value="1"/>
</dbReference>
<feature type="active site" description="Proton donor; for dehydratase activity" evidence="9">
    <location>
        <position position="1202"/>
    </location>
</feature>
<dbReference type="PROSITE" id="PS50075">
    <property type="entry name" value="CARRIER"/>
    <property type="match status" value="1"/>
</dbReference>
<dbReference type="Pfam" id="PF00698">
    <property type="entry name" value="Acyl_transf_1"/>
    <property type="match status" value="1"/>
</dbReference>
<dbReference type="InterPro" id="IPR006162">
    <property type="entry name" value="Ppantetheine_attach_site"/>
</dbReference>
<dbReference type="SUPFAM" id="SSF53335">
    <property type="entry name" value="S-adenosyl-L-methionine-dependent methyltransferases"/>
    <property type="match status" value="1"/>
</dbReference>
<dbReference type="InterPro" id="IPR018201">
    <property type="entry name" value="Ketoacyl_synth_AS"/>
</dbReference>
<dbReference type="InterPro" id="IPR016035">
    <property type="entry name" value="Acyl_Trfase/lysoPLipase"/>
</dbReference>
<dbReference type="SMART" id="SM00825">
    <property type="entry name" value="PKS_KS"/>
    <property type="match status" value="1"/>
</dbReference>
<dbReference type="InterPro" id="IPR001227">
    <property type="entry name" value="Ac_transferase_dom_sf"/>
</dbReference>
<dbReference type="Pfam" id="PF16197">
    <property type="entry name" value="KAsynt_C_assoc"/>
    <property type="match status" value="1"/>
</dbReference>
<dbReference type="InterPro" id="IPR049900">
    <property type="entry name" value="PKS_mFAS_DH"/>
</dbReference>
<dbReference type="InterPro" id="IPR020807">
    <property type="entry name" value="PKS_DH"/>
</dbReference>
<evidence type="ECO:0000256" key="3">
    <source>
        <dbReference type="ARBA" id="ARBA00022553"/>
    </source>
</evidence>
<dbReference type="InterPro" id="IPR029063">
    <property type="entry name" value="SAM-dependent_MTases_sf"/>
</dbReference>
<evidence type="ECO:0000256" key="1">
    <source>
        <dbReference type="ARBA" id="ARBA00005179"/>
    </source>
</evidence>
<dbReference type="GO" id="GO:0031177">
    <property type="term" value="F:phosphopantetheine binding"/>
    <property type="evidence" value="ECO:0007669"/>
    <property type="project" value="InterPro"/>
</dbReference>
<dbReference type="GO" id="GO:0006633">
    <property type="term" value="P:fatty acid biosynthetic process"/>
    <property type="evidence" value="ECO:0007669"/>
    <property type="project" value="InterPro"/>
</dbReference>
<dbReference type="Pfam" id="PF14765">
    <property type="entry name" value="PS-DH"/>
    <property type="match status" value="1"/>
</dbReference>
<dbReference type="InterPro" id="IPR036291">
    <property type="entry name" value="NAD(P)-bd_dom_sf"/>
</dbReference>
<dbReference type="GO" id="GO:0004315">
    <property type="term" value="F:3-oxoacyl-[acyl-carrier-protein] synthase activity"/>
    <property type="evidence" value="ECO:0007669"/>
    <property type="project" value="InterPro"/>
</dbReference>
<evidence type="ECO:0000256" key="2">
    <source>
        <dbReference type="ARBA" id="ARBA00022450"/>
    </source>
</evidence>
<dbReference type="InterPro" id="IPR050091">
    <property type="entry name" value="PKS_NRPS_Biosynth_Enz"/>
</dbReference>
<dbReference type="Pfam" id="PF13602">
    <property type="entry name" value="ADH_zinc_N_2"/>
    <property type="match status" value="1"/>
</dbReference>
<keyword evidence="5" id="KW-0521">NADP</keyword>
<evidence type="ECO:0000256" key="9">
    <source>
        <dbReference type="PROSITE-ProRule" id="PRU01363"/>
    </source>
</evidence>
<evidence type="ECO:0000259" key="12">
    <source>
        <dbReference type="PROSITE" id="PS52004"/>
    </source>
</evidence>
<dbReference type="Proteomes" id="UP000554235">
    <property type="component" value="Unassembled WGS sequence"/>
</dbReference>
<feature type="region of interest" description="Disordered" evidence="10">
    <location>
        <begin position="80"/>
        <end position="110"/>
    </location>
</feature>
<dbReference type="CDD" id="cd02440">
    <property type="entry name" value="AdoMet_MTases"/>
    <property type="match status" value="1"/>
</dbReference>
<dbReference type="SUPFAM" id="SSF47336">
    <property type="entry name" value="ACP-like"/>
    <property type="match status" value="1"/>
</dbReference>
<dbReference type="SMART" id="SM00822">
    <property type="entry name" value="PKS_KR"/>
    <property type="match status" value="1"/>
</dbReference>
<evidence type="ECO:0000256" key="8">
    <source>
        <dbReference type="ARBA" id="ARBA00023315"/>
    </source>
</evidence>
<dbReference type="CDD" id="cd05195">
    <property type="entry name" value="enoyl_red"/>
    <property type="match status" value="1"/>
</dbReference>
<name>A0A8H4P8L9_9HYPO</name>
<dbReference type="InterPro" id="IPR049551">
    <property type="entry name" value="PKS_DH_C"/>
</dbReference>
<dbReference type="InterPro" id="IPR011032">
    <property type="entry name" value="GroES-like_sf"/>
</dbReference>
<keyword evidence="4" id="KW-0808">Transferase</keyword>
<evidence type="ECO:0000256" key="7">
    <source>
        <dbReference type="ARBA" id="ARBA00023268"/>
    </source>
</evidence>
<feature type="region of interest" description="Disordered" evidence="10">
    <location>
        <begin position="1"/>
        <end position="30"/>
    </location>
</feature>
<dbReference type="SUPFAM" id="SSF52151">
    <property type="entry name" value="FabD/lysophospholipase-like"/>
    <property type="match status" value="1"/>
</dbReference>
<dbReference type="InterPro" id="IPR014030">
    <property type="entry name" value="Ketoacyl_synth_N"/>
</dbReference>
<dbReference type="InterPro" id="IPR020841">
    <property type="entry name" value="PKS_Beta-ketoAc_synthase_dom"/>
</dbReference>
<evidence type="ECO:0000256" key="5">
    <source>
        <dbReference type="ARBA" id="ARBA00022857"/>
    </source>
</evidence>
<dbReference type="CDD" id="cd00833">
    <property type="entry name" value="PKS"/>
    <property type="match status" value="1"/>
</dbReference>
<dbReference type="Pfam" id="PF08242">
    <property type="entry name" value="Methyltransf_12"/>
    <property type="match status" value="1"/>
</dbReference>
<feature type="active site" description="Proton acceptor; for dehydratase activity" evidence="9">
    <location>
        <position position="1012"/>
    </location>
</feature>
<dbReference type="PROSITE" id="PS00012">
    <property type="entry name" value="PHOSPHOPANTETHEINE"/>
    <property type="match status" value="1"/>
</dbReference>
<dbReference type="SMART" id="SM00827">
    <property type="entry name" value="PKS_AT"/>
    <property type="match status" value="1"/>
</dbReference>
<dbReference type="InterPro" id="IPR032821">
    <property type="entry name" value="PKS_assoc"/>
</dbReference>
<dbReference type="Pfam" id="PF21089">
    <property type="entry name" value="PKS_DH_N"/>
    <property type="match status" value="1"/>
</dbReference>
<accession>A0A8H4P8L9</accession>
<evidence type="ECO:0000256" key="10">
    <source>
        <dbReference type="SAM" id="MobiDB-lite"/>
    </source>
</evidence>
<dbReference type="Gene3D" id="3.40.50.720">
    <property type="entry name" value="NAD(P)-binding Rossmann-like Domain"/>
    <property type="match status" value="1"/>
</dbReference>
<gene>
    <name evidence="14" type="ORF">FALBO_6671</name>
</gene>
<dbReference type="GO" id="GO:1901336">
    <property type="term" value="P:lactone biosynthetic process"/>
    <property type="evidence" value="ECO:0007669"/>
    <property type="project" value="UniProtKB-ARBA"/>
</dbReference>
<dbReference type="SUPFAM" id="SSF50129">
    <property type="entry name" value="GroES-like"/>
    <property type="match status" value="1"/>
</dbReference>
<dbReference type="GO" id="GO:0004312">
    <property type="term" value="F:fatty acid synthase activity"/>
    <property type="evidence" value="ECO:0007669"/>
    <property type="project" value="TreeGrafter"/>
</dbReference>
<dbReference type="FunFam" id="3.40.50.720:FF:000209">
    <property type="entry name" value="Polyketide synthase Pks12"/>
    <property type="match status" value="1"/>
</dbReference>
<dbReference type="PANTHER" id="PTHR43775">
    <property type="entry name" value="FATTY ACID SYNTHASE"/>
    <property type="match status" value="1"/>
</dbReference>
<organism evidence="14 15">
    <name type="scientific">Fusarium albosuccineum</name>
    <dbReference type="NCBI Taxonomy" id="1237068"/>
    <lineage>
        <taxon>Eukaryota</taxon>
        <taxon>Fungi</taxon>
        <taxon>Dikarya</taxon>
        <taxon>Ascomycota</taxon>
        <taxon>Pezizomycotina</taxon>
        <taxon>Sordariomycetes</taxon>
        <taxon>Hypocreomycetidae</taxon>
        <taxon>Hypocreales</taxon>
        <taxon>Nectriaceae</taxon>
        <taxon>Fusarium</taxon>
        <taxon>Fusarium decemcellulare species complex</taxon>
    </lineage>
</organism>
<feature type="compositionally biased region" description="Basic and acidic residues" evidence="10">
    <location>
        <begin position="83"/>
        <end position="94"/>
    </location>
</feature>
<keyword evidence="6" id="KW-0560">Oxidoreductase</keyword>
<dbReference type="SMART" id="SM00823">
    <property type="entry name" value="PKS_PP"/>
    <property type="match status" value="1"/>
</dbReference>
<dbReference type="InterPro" id="IPR057326">
    <property type="entry name" value="KR_dom"/>
</dbReference>
<dbReference type="InterPro" id="IPR013217">
    <property type="entry name" value="Methyltransf_12"/>
</dbReference>
<proteinExistence type="predicted"/>